<feature type="region of interest" description="Disordered" evidence="1">
    <location>
        <begin position="1"/>
        <end position="29"/>
    </location>
</feature>
<reference evidence="2" key="1">
    <citation type="submission" date="2014-09" db="EMBL/GenBank/DDBJ databases">
        <authorList>
            <person name="Magalhaes I.L.F."/>
            <person name="Oliveira U."/>
            <person name="Santos F.R."/>
            <person name="Vidigal T.H.D.A."/>
            <person name="Brescovit A.D."/>
            <person name="Santos A.J."/>
        </authorList>
    </citation>
    <scope>NUCLEOTIDE SEQUENCE</scope>
    <source>
        <tissue evidence="2">Shoot tissue taken approximately 20 cm above the soil surface</tissue>
    </source>
</reference>
<evidence type="ECO:0000256" key="1">
    <source>
        <dbReference type="SAM" id="MobiDB-lite"/>
    </source>
</evidence>
<feature type="compositionally biased region" description="Basic and acidic residues" evidence="1">
    <location>
        <begin position="8"/>
        <end position="29"/>
    </location>
</feature>
<dbReference type="AlphaFoldDB" id="A0A0A9DJI3"/>
<evidence type="ECO:0000313" key="2">
    <source>
        <dbReference type="EMBL" id="JAD85815.1"/>
    </source>
</evidence>
<organism evidence="2">
    <name type="scientific">Arundo donax</name>
    <name type="common">Giant reed</name>
    <name type="synonym">Donax arundinaceus</name>
    <dbReference type="NCBI Taxonomy" id="35708"/>
    <lineage>
        <taxon>Eukaryota</taxon>
        <taxon>Viridiplantae</taxon>
        <taxon>Streptophyta</taxon>
        <taxon>Embryophyta</taxon>
        <taxon>Tracheophyta</taxon>
        <taxon>Spermatophyta</taxon>
        <taxon>Magnoliopsida</taxon>
        <taxon>Liliopsida</taxon>
        <taxon>Poales</taxon>
        <taxon>Poaceae</taxon>
        <taxon>PACMAD clade</taxon>
        <taxon>Arundinoideae</taxon>
        <taxon>Arundineae</taxon>
        <taxon>Arundo</taxon>
    </lineage>
</organism>
<reference evidence="2" key="2">
    <citation type="journal article" date="2015" name="Data Brief">
        <title>Shoot transcriptome of the giant reed, Arundo donax.</title>
        <authorList>
            <person name="Barrero R.A."/>
            <person name="Guerrero F.D."/>
            <person name="Moolhuijzen P."/>
            <person name="Goolsby J.A."/>
            <person name="Tidwell J."/>
            <person name="Bellgard S.E."/>
            <person name="Bellgard M.I."/>
        </authorList>
    </citation>
    <scope>NUCLEOTIDE SEQUENCE</scope>
    <source>
        <tissue evidence="2">Shoot tissue taken approximately 20 cm above the soil surface</tissue>
    </source>
</reference>
<proteinExistence type="predicted"/>
<accession>A0A0A9DJI3</accession>
<protein>
    <submittedName>
        <fullName evidence="2">Uncharacterized protein</fullName>
    </submittedName>
</protein>
<dbReference type="EMBL" id="GBRH01212080">
    <property type="protein sequence ID" value="JAD85815.1"/>
    <property type="molecule type" value="Transcribed_RNA"/>
</dbReference>
<name>A0A0A9DJI3_ARUDO</name>
<sequence>MLQLSTGKKQEHVGSQETDYRRGVSIKID</sequence>